<dbReference type="InterPro" id="IPR023393">
    <property type="entry name" value="START-like_dom_sf"/>
</dbReference>
<evidence type="ECO:0000259" key="2">
    <source>
        <dbReference type="Pfam" id="PF08327"/>
    </source>
</evidence>
<protein>
    <submittedName>
        <fullName evidence="3">SRPBCC family protein</fullName>
    </submittedName>
</protein>
<organism evidence="3 4">
    <name type="scientific">Chitinophaga nivalis</name>
    <dbReference type="NCBI Taxonomy" id="2991709"/>
    <lineage>
        <taxon>Bacteria</taxon>
        <taxon>Pseudomonadati</taxon>
        <taxon>Bacteroidota</taxon>
        <taxon>Chitinophagia</taxon>
        <taxon>Chitinophagales</taxon>
        <taxon>Chitinophagaceae</taxon>
        <taxon>Chitinophaga</taxon>
    </lineage>
</organism>
<dbReference type="Pfam" id="PF08327">
    <property type="entry name" value="AHSA1"/>
    <property type="match status" value="1"/>
</dbReference>
<gene>
    <name evidence="3" type="ORF">OL497_15035</name>
</gene>
<dbReference type="RefSeq" id="WP_264731383.1">
    <property type="nucleotide sequence ID" value="NZ_JAPDNR010000001.1"/>
</dbReference>
<comment type="caution">
    <text evidence="3">The sequence shown here is derived from an EMBL/GenBank/DDBJ whole genome shotgun (WGS) entry which is preliminary data.</text>
</comment>
<evidence type="ECO:0000313" key="3">
    <source>
        <dbReference type="EMBL" id="MCW3485222.1"/>
    </source>
</evidence>
<dbReference type="Gene3D" id="3.30.530.20">
    <property type="match status" value="1"/>
</dbReference>
<sequence>MSQQAPSSHFAQAAMLIRKPVSRVFEAFIDPAVTTRFWFTKSSGKLVEGQQIEWIWEMYNHTIPVFVKTIVPDKTILISWGDNGETVEWTFTPLSDQSTFVDIVNAGIQGDTDKVIAQVRDSTEGFTLVLAGLKAYLEHHLELNLVADRFPKGLDK</sequence>
<comment type="similarity">
    <text evidence="1">Belongs to the AHA1 family.</text>
</comment>
<name>A0ABT3IMP6_9BACT</name>
<evidence type="ECO:0000313" key="4">
    <source>
        <dbReference type="Proteomes" id="UP001207742"/>
    </source>
</evidence>
<dbReference type="SUPFAM" id="SSF55961">
    <property type="entry name" value="Bet v1-like"/>
    <property type="match status" value="1"/>
</dbReference>
<dbReference type="InterPro" id="IPR013538">
    <property type="entry name" value="ASHA1/2-like_C"/>
</dbReference>
<proteinExistence type="inferred from homology"/>
<reference evidence="3 4" key="1">
    <citation type="submission" date="2022-10" db="EMBL/GenBank/DDBJ databases">
        <title>Chitinophaga nivalis PC15 sp. nov., isolated from Pyeongchang county, South Korea.</title>
        <authorList>
            <person name="Trinh H.N."/>
        </authorList>
    </citation>
    <scope>NUCLEOTIDE SEQUENCE [LARGE SCALE GENOMIC DNA]</scope>
    <source>
        <strain evidence="3 4">PC14</strain>
    </source>
</reference>
<accession>A0ABT3IMP6</accession>
<evidence type="ECO:0000256" key="1">
    <source>
        <dbReference type="ARBA" id="ARBA00006817"/>
    </source>
</evidence>
<dbReference type="Proteomes" id="UP001207742">
    <property type="component" value="Unassembled WGS sequence"/>
</dbReference>
<dbReference type="CDD" id="cd08901">
    <property type="entry name" value="SRPBCC_CalC_Aha1-like_8"/>
    <property type="match status" value="1"/>
</dbReference>
<dbReference type="EMBL" id="JAPDNS010000001">
    <property type="protein sequence ID" value="MCW3485222.1"/>
    <property type="molecule type" value="Genomic_DNA"/>
</dbReference>
<keyword evidence="4" id="KW-1185">Reference proteome</keyword>
<feature type="domain" description="Activator of Hsp90 ATPase homologue 1/2-like C-terminal" evidence="2">
    <location>
        <begin position="20"/>
        <end position="138"/>
    </location>
</feature>